<accession>A0A6J1E1J6</accession>
<evidence type="ECO:0000313" key="3">
    <source>
        <dbReference type="RefSeq" id="XP_022159154.1"/>
    </source>
</evidence>
<protein>
    <submittedName>
        <fullName evidence="3">Uncharacterized protein LOC111025579</fullName>
    </submittedName>
</protein>
<gene>
    <name evidence="3" type="primary">LOC111025579</name>
</gene>
<dbReference type="GeneID" id="111025579"/>
<name>A0A6J1E1J6_MOMCH</name>
<dbReference type="OrthoDB" id="1726801at2759"/>
<dbReference type="RefSeq" id="XP_022159154.1">
    <property type="nucleotide sequence ID" value="XM_022303462.1"/>
</dbReference>
<dbReference type="KEGG" id="mcha:111025579"/>
<sequence>MLLKRVLQHLQGEILIDAQQKELEGLKLKDLKAKNYLFQVIDRSILETILCKESSKDIWESMKKKYQGSSRTKRAQLQVLRNEFEMLQMKEGESVTSYLANKMRFHGEKMEDVVIVEKVLRFMAPKFNYVVCSIVESKDVDTLSLDELQKDEDEVEVGVEVQAEAQAKEEDIKATTMVVPTNLKAESECYTKLSHNRDKEETSHFVEKNEVETLLMATQDSKEPEPDNWYVDTGCSNNMSGSKSSFSHLNEDFHSTVSFGDLSIVKVIGKGDIKIKTKNGFVETISNFLFVPSLNSNLLSVGQLLEKGYVITLKDDSCEIYDPIRGAIAVVPMSANRLFPLKIESTQPCLMAEIKDPLMVVAFSLWPLEFQWFDDLEKEEHGQRSSLDYFTYSSM</sequence>
<dbReference type="Pfam" id="PF14223">
    <property type="entry name" value="Retrotran_gag_2"/>
    <property type="match status" value="1"/>
</dbReference>
<organism evidence="2 3">
    <name type="scientific">Momordica charantia</name>
    <name type="common">Bitter gourd</name>
    <name type="synonym">Balsam pear</name>
    <dbReference type="NCBI Taxonomy" id="3673"/>
    <lineage>
        <taxon>Eukaryota</taxon>
        <taxon>Viridiplantae</taxon>
        <taxon>Streptophyta</taxon>
        <taxon>Embryophyta</taxon>
        <taxon>Tracheophyta</taxon>
        <taxon>Spermatophyta</taxon>
        <taxon>Magnoliopsida</taxon>
        <taxon>eudicotyledons</taxon>
        <taxon>Gunneridae</taxon>
        <taxon>Pentapetalae</taxon>
        <taxon>rosids</taxon>
        <taxon>fabids</taxon>
        <taxon>Cucurbitales</taxon>
        <taxon>Cucurbitaceae</taxon>
        <taxon>Momordiceae</taxon>
        <taxon>Momordica</taxon>
    </lineage>
</organism>
<dbReference type="PANTHER" id="PTHR35317">
    <property type="entry name" value="OS04G0629600 PROTEIN"/>
    <property type="match status" value="1"/>
</dbReference>
<dbReference type="AlphaFoldDB" id="A0A6J1E1J6"/>
<dbReference type="Proteomes" id="UP000504603">
    <property type="component" value="Unplaced"/>
</dbReference>
<dbReference type="InterPro" id="IPR054722">
    <property type="entry name" value="PolX-like_BBD"/>
</dbReference>
<reference evidence="3" key="1">
    <citation type="submission" date="2025-08" db="UniProtKB">
        <authorList>
            <consortium name="RefSeq"/>
        </authorList>
    </citation>
    <scope>IDENTIFICATION</scope>
    <source>
        <strain evidence="3">OHB3-1</strain>
    </source>
</reference>
<dbReference type="Pfam" id="PF22936">
    <property type="entry name" value="Pol_BBD"/>
    <property type="match status" value="1"/>
</dbReference>
<feature type="domain" description="Retrovirus-related Pol polyprotein from transposon TNT 1-94-like beta-barrel" evidence="1">
    <location>
        <begin position="229"/>
        <end position="309"/>
    </location>
</feature>
<dbReference type="PANTHER" id="PTHR35317:SF27">
    <property type="entry name" value="RETROVIRUS-RELATED POL POLYPROTEIN FROM TRANSPOSON TNT 1-94"/>
    <property type="match status" value="1"/>
</dbReference>
<evidence type="ECO:0000313" key="2">
    <source>
        <dbReference type="Proteomes" id="UP000504603"/>
    </source>
</evidence>
<proteinExistence type="predicted"/>
<keyword evidence="2" id="KW-1185">Reference proteome</keyword>
<evidence type="ECO:0000259" key="1">
    <source>
        <dbReference type="Pfam" id="PF22936"/>
    </source>
</evidence>